<dbReference type="RefSeq" id="XP_069200956.1">
    <property type="nucleotide sequence ID" value="XM_069343140.1"/>
</dbReference>
<gene>
    <name evidence="2" type="ORF">AAFC00_003637</name>
</gene>
<dbReference type="EMBL" id="JBFMKM010000008">
    <property type="protein sequence ID" value="KAL1304681.1"/>
    <property type="molecule type" value="Genomic_DNA"/>
</dbReference>
<organism evidence="2 3">
    <name type="scientific">Neodothiora populina</name>
    <dbReference type="NCBI Taxonomy" id="2781224"/>
    <lineage>
        <taxon>Eukaryota</taxon>
        <taxon>Fungi</taxon>
        <taxon>Dikarya</taxon>
        <taxon>Ascomycota</taxon>
        <taxon>Pezizomycotina</taxon>
        <taxon>Dothideomycetes</taxon>
        <taxon>Dothideomycetidae</taxon>
        <taxon>Dothideales</taxon>
        <taxon>Dothioraceae</taxon>
        <taxon>Neodothiora</taxon>
    </lineage>
</organism>
<dbReference type="PANTHER" id="PTHR37489">
    <property type="entry name" value="DUF3500 DOMAIN-CONTAINING PROTEIN"/>
    <property type="match status" value="1"/>
</dbReference>
<dbReference type="InterPro" id="IPR021889">
    <property type="entry name" value="DUF3500"/>
</dbReference>
<feature type="region of interest" description="Disordered" evidence="1">
    <location>
        <begin position="1"/>
        <end position="23"/>
    </location>
</feature>
<sequence length="397" mass="44768">MPQSQDYSRFESGDRGLGEPRTHRHDSFLISSTAKRWLRNYWQPYRGFTSDGVVHPVWQAKPSANGPTRDMVQAAHKLLAVATNHEKKRFRYLVTAREWRAWSDPDVMVIDSGIRVEEMREATQNAISDLLQATLAPEGLAKIRFALASRSSADDDVDMDFDDIFSEQSTSYKFCLFGEPSMEAPWGFNLFGRNVCLNAFTLNGELIVGPFSVNVGAQDVSRGSQLLKRAEVAGLTLMRSLSLEQQARASLQYTIDDLDGTSFVRTVGGAHQDNGVLPYRGICASEMNDLQIEVLLEAVRSFNESLPESALNTFMTRVVEHLDETYFAWSGLVAEDSPYYFRVHSPVVLDELEHQETESLSQYRIVATQRLPNRGDYGAALLDEWIRNTHAKVRKSN</sequence>
<evidence type="ECO:0000313" key="2">
    <source>
        <dbReference type="EMBL" id="KAL1304681.1"/>
    </source>
</evidence>
<reference evidence="2 3" key="1">
    <citation type="submission" date="2024-07" db="EMBL/GenBank/DDBJ databases">
        <title>Draft sequence of the Neodothiora populina.</title>
        <authorList>
            <person name="Drown D.D."/>
            <person name="Schuette U.S."/>
            <person name="Buechlein A.B."/>
            <person name="Rusch D.R."/>
            <person name="Winton L.W."/>
            <person name="Adams G.A."/>
        </authorList>
    </citation>
    <scope>NUCLEOTIDE SEQUENCE [LARGE SCALE GENOMIC DNA]</scope>
    <source>
        <strain evidence="2 3">CPC 39397</strain>
    </source>
</reference>
<evidence type="ECO:0000256" key="1">
    <source>
        <dbReference type="SAM" id="MobiDB-lite"/>
    </source>
</evidence>
<proteinExistence type="predicted"/>
<accession>A0ABR3PEV9</accession>
<dbReference type="GeneID" id="95977338"/>
<dbReference type="Proteomes" id="UP001562354">
    <property type="component" value="Unassembled WGS sequence"/>
</dbReference>
<protein>
    <submittedName>
        <fullName evidence="2">Uncharacterized protein</fullName>
    </submittedName>
</protein>
<dbReference type="Pfam" id="PF12006">
    <property type="entry name" value="DUF3500"/>
    <property type="match status" value="1"/>
</dbReference>
<keyword evidence="3" id="KW-1185">Reference proteome</keyword>
<evidence type="ECO:0000313" key="3">
    <source>
        <dbReference type="Proteomes" id="UP001562354"/>
    </source>
</evidence>
<feature type="compositionally biased region" description="Basic and acidic residues" evidence="1">
    <location>
        <begin position="8"/>
        <end position="23"/>
    </location>
</feature>
<comment type="caution">
    <text evidence="2">The sequence shown here is derived from an EMBL/GenBank/DDBJ whole genome shotgun (WGS) entry which is preliminary data.</text>
</comment>
<dbReference type="PANTHER" id="PTHR37489:SF1">
    <property type="entry name" value="DUF3500 DOMAIN-CONTAINING PROTEIN"/>
    <property type="match status" value="1"/>
</dbReference>
<name>A0ABR3PEV9_9PEZI</name>